<feature type="domain" description="2EXR" evidence="2">
    <location>
        <begin position="99"/>
        <end position="209"/>
    </location>
</feature>
<sequence length="321" mass="36183">MALNPLKRSFDTMLAMLRVKKLSEDAIMTADSPAQSPNDTGSSAMDIDGGDNDLKTTVVNIPRLPPSNFGTQSTQHVNALIEDRHFDPISATDQALTTFYHFANLPSKVRSLIWSFAAPTPRTRFLELHTYNTIDHIPRLRYIPLLPPLFSTNQEARNFSIKNEGGEIVKFTSATFTALFSFHGRKTSKAEDEDDKEKGFYFNFNRDIIWLSARFTAAWNTTETFRLTTLSSILPAASLSQIQRLLISYSGLDTYALIGAVMRPYAHLETLYLCMNDVRIQESVKMLLKKGIPAEGATAWKLKSMVEQVEAEETDDDEERK</sequence>
<evidence type="ECO:0000256" key="1">
    <source>
        <dbReference type="SAM" id="MobiDB-lite"/>
    </source>
</evidence>
<proteinExistence type="predicted"/>
<dbReference type="Pfam" id="PF20150">
    <property type="entry name" value="2EXR"/>
    <property type="match status" value="1"/>
</dbReference>
<dbReference type="AlphaFoldDB" id="A0AAD4IJ38"/>
<evidence type="ECO:0000259" key="2">
    <source>
        <dbReference type="Pfam" id="PF20150"/>
    </source>
</evidence>
<accession>A0AAD4IJ38</accession>
<dbReference type="Proteomes" id="UP001199106">
    <property type="component" value="Unassembled WGS sequence"/>
</dbReference>
<dbReference type="PANTHER" id="PTHR35910:SF1">
    <property type="entry name" value="2EXR DOMAIN-CONTAINING PROTEIN"/>
    <property type="match status" value="1"/>
</dbReference>
<name>A0AAD4IJ38_9PLEO</name>
<organism evidence="3 4">
    <name type="scientific">Alternaria panax</name>
    <dbReference type="NCBI Taxonomy" id="48097"/>
    <lineage>
        <taxon>Eukaryota</taxon>
        <taxon>Fungi</taxon>
        <taxon>Dikarya</taxon>
        <taxon>Ascomycota</taxon>
        <taxon>Pezizomycotina</taxon>
        <taxon>Dothideomycetes</taxon>
        <taxon>Pleosporomycetidae</taxon>
        <taxon>Pleosporales</taxon>
        <taxon>Pleosporineae</taxon>
        <taxon>Pleosporaceae</taxon>
        <taxon>Alternaria</taxon>
        <taxon>Alternaria sect. Panax</taxon>
    </lineage>
</organism>
<reference evidence="3" key="1">
    <citation type="submission" date="2021-07" db="EMBL/GenBank/DDBJ databases">
        <title>Genome Resource of American Ginseng Black Spot Pathogen Alternaria panax.</title>
        <authorList>
            <person name="Qiu C."/>
            <person name="Wang W."/>
            <person name="Liu Z."/>
        </authorList>
    </citation>
    <scope>NUCLEOTIDE SEQUENCE</scope>
    <source>
        <strain evidence="3">BNCC115425</strain>
    </source>
</reference>
<feature type="compositionally biased region" description="Polar residues" evidence="1">
    <location>
        <begin position="32"/>
        <end position="43"/>
    </location>
</feature>
<evidence type="ECO:0000313" key="3">
    <source>
        <dbReference type="EMBL" id="KAG9195449.1"/>
    </source>
</evidence>
<dbReference type="InterPro" id="IPR045518">
    <property type="entry name" value="2EXR"/>
</dbReference>
<feature type="region of interest" description="Disordered" evidence="1">
    <location>
        <begin position="28"/>
        <end position="50"/>
    </location>
</feature>
<keyword evidence="4" id="KW-1185">Reference proteome</keyword>
<comment type="caution">
    <text evidence="3">The sequence shown here is derived from an EMBL/GenBank/DDBJ whole genome shotgun (WGS) entry which is preliminary data.</text>
</comment>
<protein>
    <recommendedName>
        <fullName evidence="2">2EXR domain-containing protein</fullName>
    </recommendedName>
</protein>
<evidence type="ECO:0000313" key="4">
    <source>
        <dbReference type="Proteomes" id="UP001199106"/>
    </source>
</evidence>
<gene>
    <name evidence="3" type="ORF">G6011_00570</name>
</gene>
<dbReference type="EMBL" id="JAANER010000001">
    <property type="protein sequence ID" value="KAG9195449.1"/>
    <property type="molecule type" value="Genomic_DNA"/>
</dbReference>
<dbReference type="PANTHER" id="PTHR35910">
    <property type="entry name" value="2EXR DOMAIN-CONTAINING PROTEIN"/>
    <property type="match status" value="1"/>
</dbReference>